<feature type="non-terminal residue" evidence="1">
    <location>
        <position position="71"/>
    </location>
</feature>
<reference evidence="1" key="2">
    <citation type="submission" date="2022-03" db="EMBL/GenBank/DDBJ databases">
        <authorList>
            <person name="Ryngajllo M."/>
            <person name="Jacek P."/>
            <person name="Kubiak K."/>
        </authorList>
    </citation>
    <scope>NUCLEOTIDE SEQUENCE</scope>
    <source>
        <strain evidence="1">SI1</strain>
    </source>
</reference>
<organism evidence="1 2">
    <name type="scientific">Novacetimonas hansenii</name>
    <name type="common">Komagataeibacter hansenii</name>
    <dbReference type="NCBI Taxonomy" id="436"/>
    <lineage>
        <taxon>Bacteria</taxon>
        <taxon>Pseudomonadati</taxon>
        <taxon>Pseudomonadota</taxon>
        <taxon>Alphaproteobacteria</taxon>
        <taxon>Acetobacterales</taxon>
        <taxon>Acetobacteraceae</taxon>
        <taxon>Novacetimonas</taxon>
    </lineage>
</organism>
<name>A0AAW5EWQ5_NOVHA</name>
<proteinExistence type="predicted"/>
<dbReference type="AlphaFoldDB" id="A0AAW5EWQ5"/>
<evidence type="ECO:0000313" key="2">
    <source>
        <dbReference type="Proteomes" id="UP001202887"/>
    </source>
</evidence>
<comment type="caution">
    <text evidence="1">The sequence shown here is derived from an EMBL/GenBank/DDBJ whole genome shotgun (WGS) entry which is preliminary data.</text>
</comment>
<protein>
    <submittedName>
        <fullName evidence="1">Capsular biosynthesis protein</fullName>
    </submittedName>
</protein>
<evidence type="ECO:0000313" key="1">
    <source>
        <dbReference type="EMBL" id="MCJ8355626.1"/>
    </source>
</evidence>
<sequence>MSNAYFIILSGAYICPELVAEFGNLPPAFLPNGGRRLYEDQLKQAVALNAQPIIVLPDNYPLPHYDMERIE</sequence>
<dbReference type="Proteomes" id="UP001202887">
    <property type="component" value="Unassembled WGS sequence"/>
</dbReference>
<reference evidence="1" key="1">
    <citation type="journal article" date="2021" name="Polymers (Basel)">
        <title>Highly Stretchable Bacterial Cellulose Produced by Komagataeibacter hansenii SI1.</title>
        <authorList>
            <person name="Cielecka I."/>
            <person name="Ryngajllo M."/>
            <person name="Maniukiewicz W."/>
            <person name="Bielecki S."/>
        </authorList>
    </citation>
    <scope>NUCLEOTIDE SEQUENCE</scope>
    <source>
        <strain evidence="1">SI1</strain>
    </source>
</reference>
<dbReference type="EMBL" id="JAIBCX010000271">
    <property type="protein sequence ID" value="MCJ8355626.1"/>
    <property type="molecule type" value="Genomic_DNA"/>
</dbReference>
<accession>A0AAW5EWQ5</accession>
<gene>
    <name evidence="1" type="ORF">K1W68_16830</name>
</gene>